<dbReference type="Gene3D" id="3.30.70.1230">
    <property type="entry name" value="Nucleotide cyclase"/>
    <property type="match status" value="1"/>
</dbReference>
<keyword evidence="9" id="KW-0460">Magnesium</keyword>
<proteinExistence type="inferred from homology"/>
<dbReference type="SUPFAM" id="SSF56112">
    <property type="entry name" value="Protein kinase-like (PK-like)"/>
    <property type="match status" value="1"/>
</dbReference>
<dbReference type="PANTHER" id="PTHR43642:SF1">
    <property type="entry name" value="HYBRID SIGNAL TRANSDUCTION HISTIDINE KINASE G"/>
    <property type="match status" value="1"/>
</dbReference>
<keyword evidence="5" id="KW-0812">Transmembrane</keyword>
<evidence type="ECO:0000256" key="15">
    <source>
        <dbReference type="ARBA" id="ARBA00032637"/>
    </source>
</evidence>
<dbReference type="PROSITE" id="PS50011">
    <property type="entry name" value="PROTEIN_KINASE_DOM"/>
    <property type="match status" value="1"/>
</dbReference>
<dbReference type="SUPFAM" id="SSF55781">
    <property type="entry name" value="GAF domain-like"/>
    <property type="match status" value="1"/>
</dbReference>
<gene>
    <name evidence="20" type="ORF">CLV31_10428</name>
</gene>
<dbReference type="CDD" id="cd14014">
    <property type="entry name" value="STKc_PknB_like"/>
    <property type="match status" value="1"/>
</dbReference>
<dbReference type="InterPro" id="IPR001054">
    <property type="entry name" value="A/G_cyclase"/>
</dbReference>
<dbReference type="Pfam" id="PF13191">
    <property type="entry name" value="AAA_16"/>
    <property type="match status" value="1"/>
</dbReference>
<dbReference type="PANTHER" id="PTHR43642">
    <property type="entry name" value="HYBRID SIGNAL TRANSDUCTION HISTIDINE KINASE G"/>
    <property type="match status" value="1"/>
</dbReference>
<evidence type="ECO:0000256" key="8">
    <source>
        <dbReference type="ARBA" id="ARBA00022840"/>
    </source>
</evidence>
<feature type="domain" description="Protein kinase" evidence="18">
    <location>
        <begin position="1"/>
        <end position="271"/>
    </location>
</feature>
<dbReference type="Proteomes" id="UP000248917">
    <property type="component" value="Unassembled WGS sequence"/>
</dbReference>
<dbReference type="InterPro" id="IPR011009">
    <property type="entry name" value="Kinase-like_dom_sf"/>
</dbReference>
<evidence type="ECO:0000313" key="20">
    <source>
        <dbReference type="EMBL" id="PZV84380.1"/>
    </source>
</evidence>
<dbReference type="Pfam" id="PF00069">
    <property type="entry name" value="Pkinase"/>
    <property type="match status" value="1"/>
</dbReference>
<comment type="subcellular location">
    <subcellularLocation>
        <location evidence="2">Membrane</location>
        <topology evidence="2">Single-pass membrane protein</topology>
    </subcellularLocation>
</comment>
<evidence type="ECO:0000256" key="11">
    <source>
        <dbReference type="ARBA" id="ARBA00022998"/>
    </source>
</evidence>
<dbReference type="RefSeq" id="WP_111392066.1">
    <property type="nucleotide sequence ID" value="NZ_QKTX01000004.1"/>
</dbReference>
<dbReference type="SUPFAM" id="SSF52540">
    <property type="entry name" value="P-loop containing nucleoside triphosphate hydrolases"/>
    <property type="match status" value="1"/>
</dbReference>
<evidence type="ECO:0000256" key="4">
    <source>
        <dbReference type="ARBA" id="ARBA00021420"/>
    </source>
</evidence>
<sequence length="1708" mass="193789">MIIDSPQITDLELIHESSRSRIFKGQATHEEVLIKEDLTGDQGRLFNESSITVKSFHPEMNSGVVLHQGRLVMLRKFIFGKSLKELIPSGGMDSHEFLQIALLLAEELQHLHQKNILHNDVNPRNFICNLKEQSVTLIDYEFGSTIENLELQYEQNPQLIGTMEYISPEQTGRMNRKIDYRSDYYGLGATFYEMICGRPPFLEEDLLKLIHCHLAIAPLPPSELKRSISKPIDQIILKLLSKNAEDRYQSIAGLLSDLNLVLDLETSHTRIKHFRPGLQDISSRLTISQKLYGREAEVKTLELAYAKALKGEKVLLTISGQSGVGKSILCQELYRKISGNSGFFLSGAFDVMDRQTPYLAFEKAFRQFADWLLISSPETQQLWADRIRKETKGLGRILFDLAPNLELILTDQPELLPLKGFENQQRLQFAINAFLQSIAREDAPVVLFLDDYQWANEAAVELLNSLLSNYGLKHLLLIVAFRDQSGHFDNSLKTTLDQLLSGNEPSAQVHSYQLQLQPLLREDVIQLLYDTLKASEEEVREFAVLVHSKTKGNPFSITKLLELLYSQKLLTFDYPKNRWTWNLHLIYSLNLSDEVVDLLLDKIRELDQDALTMVKIASVFGLEFSIHQLEMISGQEAAAIHRFLWPLIQEGSLVPVGNDYRFIPEYYSEQGKDVRFRFAHARIQQAVYSLLEGEEKEKRHFEVGKIFLDRLTDRELTEKSIEIGTHLSLGYSFLKDSAHSEKAARILLQAGNKSASSAAFESALQLTIKGLDLLESKLPPAERFSISLNLLEYAFLIKNEEKRQLFENQAFGLAQSQTDRILVYEVIVRSLSYANQPHSAILITQKALQESGYQIPDKASTLQIIWEAVKMQFKLPSGKIAKLSTLPRAEDPQIIALFKLISAAFPAYYFANIETYPLLIFLMLKLTLKHGLSPESLVGIASYGIIRASAMNKPADGYRIVQECRKLVEHEDLKKFAATVKFIHVFFVGYLLENSNDSIPVAAEGYQNGIATGNMEYACWNQFFQVVVDFHIGKDFKSLHQDTEELIRFLRQYNFSSQEDMIKGILNSIAVLKADAKTYPEKLDELLQNKEPEYIKAKEEKNKVFLYTYHGFKGITTLWFGKNEVAFEHFQKAKEFSKNQPLDVSLQYFELCRGLNAAYLLCQYHPLVKREALQKVLKQSLNHFKKIEAINPEFGKPVGQFLQAILRGQHTGSVNQTLVEEAIRHFEKLNQPRYLLLLHEVYSLQLARQNHPKSEVHRNQAIKLANLLQSPGKVHQLILEDPQAENTQQTNSGFSGQKTSGSIELASIDTLTLVKTMDALISEIKLESLLEKLITYAMENSGAQEGHFLINRNGEWIVEVSTLANHSLHTHFPKTKLESYPEVSTGLVNFAKASKEPVLLGDAIHTKPYDSDEVVQRKNLKSVLCIPFISQSKISGMIYLTHSQTGNAFQKGHISLMRLMAGQIGGIIENALLYENLENLVQERTRQLEEEKQKSDSLLLNILPKEIASELMINGEAAARHHENVSVMFIDIKDFTTVAQAMTPDHLVKNLHQFFTRFDEIMEEYGLEKIKTIGDAYMAAGGIPTPSADHAIRMVKAGFKILEFVDAYNQERKTIDQAPFAIRIGIHSGPVVAGVVGTKKFAYDIWGDTVNIASRMESNSEPGKINISDDHYRAIAGHFECQHRGEIPVKNKGAMHMYFVNHPQSKLS</sequence>
<dbReference type="Pfam" id="PF01590">
    <property type="entry name" value="GAF"/>
    <property type="match status" value="1"/>
</dbReference>
<protein>
    <recommendedName>
        <fullName evidence="4">Adenylate cyclase</fullName>
        <ecNumber evidence="3">4.6.1.1</ecNumber>
    </recommendedName>
    <alternativeName>
        <fullName evidence="14">ATP pyrophosphate-lyase</fullName>
    </alternativeName>
    <alternativeName>
        <fullName evidence="15">Adenylyl cyclase</fullName>
    </alternativeName>
</protein>
<comment type="similarity">
    <text evidence="17">Belongs to the adenylyl cyclase class-4/guanylyl cyclase family.</text>
</comment>
<dbReference type="GO" id="GO:0005524">
    <property type="term" value="F:ATP binding"/>
    <property type="evidence" value="ECO:0007669"/>
    <property type="project" value="UniProtKB-KW"/>
</dbReference>
<accession>A0A326RTY6</accession>
<dbReference type="InterPro" id="IPR018297">
    <property type="entry name" value="A/G_cyclase_CS"/>
</dbReference>
<comment type="catalytic activity">
    <reaction evidence="1">
        <text>ATP = 3',5'-cyclic AMP + diphosphate</text>
        <dbReference type="Rhea" id="RHEA:15389"/>
        <dbReference type="ChEBI" id="CHEBI:30616"/>
        <dbReference type="ChEBI" id="CHEBI:33019"/>
        <dbReference type="ChEBI" id="CHEBI:58165"/>
        <dbReference type="EC" id="4.6.1.1"/>
    </reaction>
</comment>
<organism evidence="20 21">
    <name type="scientific">Algoriphagus aquaeductus</name>
    <dbReference type="NCBI Taxonomy" id="475299"/>
    <lineage>
        <taxon>Bacteria</taxon>
        <taxon>Pseudomonadati</taxon>
        <taxon>Bacteroidota</taxon>
        <taxon>Cytophagia</taxon>
        <taxon>Cytophagales</taxon>
        <taxon>Cyclobacteriaceae</taxon>
        <taxon>Algoriphagus</taxon>
    </lineage>
</organism>
<evidence type="ECO:0000256" key="6">
    <source>
        <dbReference type="ARBA" id="ARBA00022723"/>
    </source>
</evidence>
<name>A0A326RTY6_9BACT</name>
<reference evidence="20 21" key="1">
    <citation type="submission" date="2018-06" db="EMBL/GenBank/DDBJ databases">
        <title>Genomic Encyclopedia of Archaeal and Bacterial Type Strains, Phase II (KMG-II): from individual species to whole genera.</title>
        <authorList>
            <person name="Goeker M."/>
        </authorList>
    </citation>
    <scope>NUCLEOTIDE SEQUENCE [LARGE SCALE GENOMIC DNA]</scope>
    <source>
        <strain evidence="20 21">T4</strain>
    </source>
</reference>
<evidence type="ECO:0000256" key="2">
    <source>
        <dbReference type="ARBA" id="ARBA00004167"/>
    </source>
</evidence>
<dbReference type="InterPro" id="IPR027417">
    <property type="entry name" value="P-loop_NTPase"/>
</dbReference>
<dbReference type="InterPro" id="IPR041664">
    <property type="entry name" value="AAA_16"/>
</dbReference>
<dbReference type="InterPro" id="IPR029787">
    <property type="entry name" value="Nucleotide_cyclase"/>
</dbReference>
<comment type="caution">
    <text evidence="20">The sequence shown here is derived from an EMBL/GenBank/DDBJ whole genome shotgun (WGS) entry which is preliminary data.</text>
</comment>
<keyword evidence="21" id="KW-1185">Reference proteome</keyword>
<evidence type="ECO:0000256" key="17">
    <source>
        <dbReference type="RuleBase" id="RU000405"/>
    </source>
</evidence>
<dbReference type="GO" id="GO:0004672">
    <property type="term" value="F:protein kinase activity"/>
    <property type="evidence" value="ECO:0007669"/>
    <property type="project" value="InterPro"/>
</dbReference>
<keyword evidence="10" id="KW-1133">Transmembrane helix</keyword>
<evidence type="ECO:0000256" key="13">
    <source>
        <dbReference type="ARBA" id="ARBA00023239"/>
    </source>
</evidence>
<dbReference type="EMBL" id="QKTX01000004">
    <property type="protein sequence ID" value="PZV84380.1"/>
    <property type="molecule type" value="Genomic_DNA"/>
</dbReference>
<dbReference type="Pfam" id="PF00211">
    <property type="entry name" value="Guanylate_cyc"/>
    <property type="match status" value="1"/>
</dbReference>
<evidence type="ECO:0000259" key="19">
    <source>
        <dbReference type="PROSITE" id="PS50125"/>
    </source>
</evidence>
<dbReference type="EC" id="4.6.1.1" evidence="3"/>
<keyword evidence="7" id="KW-0547">Nucleotide-binding</keyword>
<evidence type="ECO:0000256" key="12">
    <source>
        <dbReference type="ARBA" id="ARBA00023136"/>
    </source>
</evidence>
<dbReference type="GO" id="GO:0005886">
    <property type="term" value="C:plasma membrane"/>
    <property type="evidence" value="ECO:0007669"/>
    <property type="project" value="UniProtKB-ARBA"/>
</dbReference>
<dbReference type="GO" id="GO:0035556">
    <property type="term" value="P:intracellular signal transduction"/>
    <property type="evidence" value="ECO:0007669"/>
    <property type="project" value="InterPro"/>
</dbReference>
<dbReference type="GO" id="GO:0004016">
    <property type="term" value="F:adenylate cyclase activity"/>
    <property type="evidence" value="ECO:0007669"/>
    <property type="project" value="UniProtKB-EC"/>
</dbReference>
<evidence type="ECO:0000256" key="9">
    <source>
        <dbReference type="ARBA" id="ARBA00022842"/>
    </source>
</evidence>
<evidence type="ECO:0000256" key="16">
    <source>
        <dbReference type="ARBA" id="ARBA00064436"/>
    </source>
</evidence>
<dbReference type="InterPro" id="IPR000719">
    <property type="entry name" value="Prot_kinase_dom"/>
</dbReference>
<dbReference type="SMART" id="SM00044">
    <property type="entry name" value="CYCc"/>
    <property type="match status" value="1"/>
</dbReference>
<dbReference type="SMART" id="SM00220">
    <property type="entry name" value="S_TKc"/>
    <property type="match status" value="1"/>
</dbReference>
<feature type="domain" description="Guanylate cyclase" evidence="19">
    <location>
        <begin position="1526"/>
        <end position="1657"/>
    </location>
</feature>
<dbReference type="SMART" id="SM00065">
    <property type="entry name" value="GAF"/>
    <property type="match status" value="1"/>
</dbReference>
<dbReference type="PROSITE" id="PS00452">
    <property type="entry name" value="GUANYLATE_CYCLASE_1"/>
    <property type="match status" value="1"/>
</dbReference>
<dbReference type="Gene3D" id="1.10.510.10">
    <property type="entry name" value="Transferase(Phosphotransferase) domain 1"/>
    <property type="match status" value="1"/>
</dbReference>
<dbReference type="Gene3D" id="3.30.450.40">
    <property type="match status" value="1"/>
</dbReference>
<evidence type="ECO:0000256" key="10">
    <source>
        <dbReference type="ARBA" id="ARBA00022989"/>
    </source>
</evidence>
<keyword evidence="11" id="KW-0115">cAMP biosynthesis</keyword>
<dbReference type="GO" id="GO:0046872">
    <property type="term" value="F:metal ion binding"/>
    <property type="evidence" value="ECO:0007669"/>
    <property type="project" value="UniProtKB-KW"/>
</dbReference>
<evidence type="ECO:0000256" key="5">
    <source>
        <dbReference type="ARBA" id="ARBA00022692"/>
    </source>
</evidence>
<evidence type="ECO:0000259" key="18">
    <source>
        <dbReference type="PROSITE" id="PS50011"/>
    </source>
</evidence>
<keyword evidence="13 17" id="KW-0456">Lyase</keyword>
<dbReference type="OrthoDB" id="9806704at2"/>
<dbReference type="PROSITE" id="PS50125">
    <property type="entry name" value="GUANYLATE_CYCLASE_2"/>
    <property type="match status" value="1"/>
</dbReference>
<dbReference type="FunFam" id="3.30.70.1230:FF:000033">
    <property type="entry name" value="Adenylate cyclase"/>
    <property type="match status" value="1"/>
</dbReference>
<dbReference type="InterPro" id="IPR003018">
    <property type="entry name" value="GAF"/>
</dbReference>
<keyword evidence="6" id="KW-0479">Metal-binding</keyword>
<evidence type="ECO:0000256" key="3">
    <source>
        <dbReference type="ARBA" id="ARBA00012201"/>
    </source>
</evidence>
<comment type="subunit">
    <text evidence="16">Homodimer. Can also exist as monomer.</text>
</comment>
<evidence type="ECO:0000313" key="21">
    <source>
        <dbReference type="Proteomes" id="UP000248917"/>
    </source>
</evidence>
<evidence type="ECO:0000256" key="7">
    <source>
        <dbReference type="ARBA" id="ARBA00022741"/>
    </source>
</evidence>
<dbReference type="GO" id="GO:0006171">
    <property type="term" value="P:cAMP biosynthetic process"/>
    <property type="evidence" value="ECO:0007669"/>
    <property type="project" value="UniProtKB-KW"/>
</dbReference>
<dbReference type="InterPro" id="IPR053159">
    <property type="entry name" value="Hybrid_Histidine_Kinase"/>
</dbReference>
<keyword evidence="12" id="KW-0472">Membrane</keyword>
<dbReference type="Gene3D" id="3.40.50.300">
    <property type="entry name" value="P-loop containing nucleotide triphosphate hydrolases"/>
    <property type="match status" value="1"/>
</dbReference>
<keyword evidence="8" id="KW-0067">ATP-binding</keyword>
<evidence type="ECO:0000256" key="1">
    <source>
        <dbReference type="ARBA" id="ARBA00001593"/>
    </source>
</evidence>
<dbReference type="SUPFAM" id="SSF55073">
    <property type="entry name" value="Nucleotide cyclase"/>
    <property type="match status" value="1"/>
</dbReference>
<evidence type="ECO:0000256" key="14">
    <source>
        <dbReference type="ARBA" id="ARBA00032597"/>
    </source>
</evidence>
<dbReference type="InterPro" id="IPR029016">
    <property type="entry name" value="GAF-like_dom_sf"/>
</dbReference>
<dbReference type="CDD" id="cd07302">
    <property type="entry name" value="CHD"/>
    <property type="match status" value="1"/>
</dbReference>